<dbReference type="AlphaFoldDB" id="A0AAJ2TKQ9"/>
<dbReference type="Proteomes" id="UP001288387">
    <property type="component" value="Unassembled WGS sequence"/>
</dbReference>
<evidence type="ECO:0000313" key="2">
    <source>
        <dbReference type="Proteomes" id="UP001288387"/>
    </source>
</evidence>
<organism evidence="1 2">
    <name type="scientific">Stenotrophomonas maltophilia</name>
    <name type="common">Pseudomonas maltophilia</name>
    <name type="synonym">Xanthomonas maltophilia</name>
    <dbReference type="NCBI Taxonomy" id="40324"/>
    <lineage>
        <taxon>Bacteria</taxon>
        <taxon>Pseudomonadati</taxon>
        <taxon>Pseudomonadota</taxon>
        <taxon>Gammaproteobacteria</taxon>
        <taxon>Lysobacterales</taxon>
        <taxon>Lysobacteraceae</taxon>
        <taxon>Stenotrophomonas</taxon>
        <taxon>Stenotrophomonas maltophilia group</taxon>
    </lineage>
</organism>
<protein>
    <submittedName>
        <fullName evidence="1">Uncharacterized protein</fullName>
    </submittedName>
</protein>
<gene>
    <name evidence="1" type="ORF">U4I38_06410</name>
</gene>
<evidence type="ECO:0000313" key="1">
    <source>
        <dbReference type="EMBL" id="MDZ5764108.1"/>
    </source>
</evidence>
<proteinExistence type="predicted"/>
<dbReference type="RefSeq" id="WP_143567562.1">
    <property type="nucleotide sequence ID" value="NZ_JAKJQX010000005.1"/>
</dbReference>
<dbReference type="EMBL" id="JAXRVB010000005">
    <property type="protein sequence ID" value="MDZ5764108.1"/>
    <property type="molecule type" value="Genomic_DNA"/>
</dbReference>
<reference evidence="1" key="1">
    <citation type="submission" date="2023-12" db="EMBL/GenBank/DDBJ databases">
        <title>'Antibacterial potential of Stenotrophomonas maltophilia cystic fibrosis isolates' (manuscript under preparation).</title>
        <authorList>
            <person name="Crisan C.V."/>
            <person name="Pettis M."/>
            <person name="Goldberg J.B."/>
        </authorList>
    </citation>
    <scope>NUCLEOTIDE SEQUENCE</scope>
    <source>
        <strain evidence="1">CCV129</strain>
    </source>
</reference>
<name>A0AAJ2TKQ9_STEMA</name>
<accession>A0AAJ2TKQ9</accession>
<comment type="caution">
    <text evidence="1">The sequence shown here is derived from an EMBL/GenBank/DDBJ whole genome shotgun (WGS) entry which is preliminary data.</text>
</comment>
<sequence length="93" mass="9673">MPLRSLRVSEARVLQLIEFPAGLPVYLLEGSCAAFVVRGKSPPAQHVQTLAGVPVKYPAGLAGAARAGSNTAEVVLGRDHAMVVRLNGVKLAS</sequence>